<name>A0A9J6AXC8_SOLCO</name>
<feature type="compositionally biased region" description="Polar residues" evidence="1">
    <location>
        <begin position="1"/>
        <end position="26"/>
    </location>
</feature>
<dbReference type="Proteomes" id="UP000824120">
    <property type="component" value="Chromosome 1"/>
</dbReference>
<gene>
    <name evidence="2" type="ORF">H5410_000742</name>
</gene>
<dbReference type="EMBL" id="JACXVP010000001">
    <property type="protein sequence ID" value="KAG5629025.1"/>
    <property type="molecule type" value="Genomic_DNA"/>
</dbReference>
<evidence type="ECO:0000256" key="1">
    <source>
        <dbReference type="SAM" id="MobiDB-lite"/>
    </source>
</evidence>
<accession>A0A9J6AXC8</accession>
<keyword evidence="3" id="KW-1185">Reference proteome</keyword>
<evidence type="ECO:0000313" key="2">
    <source>
        <dbReference type="EMBL" id="KAG5629025.1"/>
    </source>
</evidence>
<reference evidence="2 3" key="1">
    <citation type="submission" date="2020-09" db="EMBL/GenBank/DDBJ databases">
        <title>De no assembly of potato wild relative species, Solanum commersonii.</title>
        <authorList>
            <person name="Cho K."/>
        </authorList>
    </citation>
    <scope>NUCLEOTIDE SEQUENCE [LARGE SCALE GENOMIC DNA]</scope>
    <source>
        <strain evidence="2">LZ3.2</strain>
        <tissue evidence="2">Leaf</tissue>
    </source>
</reference>
<feature type="region of interest" description="Disordered" evidence="1">
    <location>
        <begin position="75"/>
        <end position="126"/>
    </location>
</feature>
<dbReference type="AlphaFoldDB" id="A0A9J6AXC8"/>
<evidence type="ECO:0000313" key="3">
    <source>
        <dbReference type="Proteomes" id="UP000824120"/>
    </source>
</evidence>
<organism evidence="2 3">
    <name type="scientific">Solanum commersonii</name>
    <name type="common">Commerson's wild potato</name>
    <name type="synonym">Commerson's nightshade</name>
    <dbReference type="NCBI Taxonomy" id="4109"/>
    <lineage>
        <taxon>Eukaryota</taxon>
        <taxon>Viridiplantae</taxon>
        <taxon>Streptophyta</taxon>
        <taxon>Embryophyta</taxon>
        <taxon>Tracheophyta</taxon>
        <taxon>Spermatophyta</taxon>
        <taxon>Magnoliopsida</taxon>
        <taxon>eudicotyledons</taxon>
        <taxon>Gunneridae</taxon>
        <taxon>Pentapetalae</taxon>
        <taxon>asterids</taxon>
        <taxon>lamiids</taxon>
        <taxon>Solanales</taxon>
        <taxon>Solanaceae</taxon>
        <taxon>Solanoideae</taxon>
        <taxon>Solaneae</taxon>
        <taxon>Solanum</taxon>
    </lineage>
</organism>
<sequence length="126" mass="13769">MESTSTSASLFQRTSQPHTIDTSTGNVPRRKVFRVNPDTITENVRPIEAFKRLNGKAEALLQENAKLIEQVKLFKGKDSSQKVHTGTQTSTPSFPSLDKMDEKGVHSPTNAIKSTVSDDKATASPV</sequence>
<feature type="region of interest" description="Disordered" evidence="1">
    <location>
        <begin position="1"/>
        <end position="30"/>
    </location>
</feature>
<comment type="caution">
    <text evidence="2">The sequence shown here is derived from an EMBL/GenBank/DDBJ whole genome shotgun (WGS) entry which is preliminary data.</text>
</comment>
<proteinExistence type="predicted"/>
<feature type="compositionally biased region" description="Basic and acidic residues" evidence="1">
    <location>
        <begin position="116"/>
        <end position="126"/>
    </location>
</feature>
<feature type="compositionally biased region" description="Polar residues" evidence="1">
    <location>
        <begin position="82"/>
        <end position="94"/>
    </location>
</feature>
<protein>
    <submittedName>
        <fullName evidence="2">Uncharacterized protein</fullName>
    </submittedName>
</protein>